<dbReference type="Pfam" id="PF13193">
    <property type="entry name" value="AMP-binding_C"/>
    <property type="match status" value="1"/>
</dbReference>
<dbReference type="AlphaFoldDB" id="A0A8J7CR58"/>
<dbReference type="Proteomes" id="UP000631034">
    <property type="component" value="Unassembled WGS sequence"/>
</dbReference>
<dbReference type="PANTHER" id="PTHR43767">
    <property type="entry name" value="LONG-CHAIN-FATTY-ACID--COA LIGASE"/>
    <property type="match status" value="1"/>
</dbReference>
<proteinExistence type="predicted"/>
<keyword evidence="3" id="KW-0436">Ligase</keyword>
<dbReference type="PROSITE" id="PS00455">
    <property type="entry name" value="AMP_BINDING"/>
    <property type="match status" value="1"/>
</dbReference>
<feature type="domain" description="AMP-binding enzyme C-terminal" evidence="2">
    <location>
        <begin position="441"/>
        <end position="515"/>
    </location>
</feature>
<feature type="domain" description="AMP-dependent synthetase/ligase" evidence="1">
    <location>
        <begin position="2"/>
        <end position="390"/>
    </location>
</feature>
<dbReference type="InterPro" id="IPR020845">
    <property type="entry name" value="AMP-binding_CS"/>
</dbReference>
<evidence type="ECO:0000259" key="1">
    <source>
        <dbReference type="Pfam" id="PF00501"/>
    </source>
</evidence>
<dbReference type="SUPFAM" id="SSF56801">
    <property type="entry name" value="Acetyl-CoA synthetase-like"/>
    <property type="match status" value="1"/>
</dbReference>
<dbReference type="CDD" id="cd05936">
    <property type="entry name" value="FC-FACS_FadD_like"/>
    <property type="match status" value="1"/>
</dbReference>
<dbReference type="EMBL" id="JACZHT010000005">
    <property type="protein sequence ID" value="MBE1237470.1"/>
    <property type="molecule type" value="Genomic_DNA"/>
</dbReference>
<name>A0A8J7CR58_9PROT</name>
<dbReference type="InterPro" id="IPR042099">
    <property type="entry name" value="ANL_N_sf"/>
</dbReference>
<organism evidence="3 4">
    <name type="scientific">Phaeovibrio sulfidiphilus</name>
    <dbReference type="NCBI Taxonomy" id="1220600"/>
    <lineage>
        <taxon>Bacteria</taxon>
        <taxon>Pseudomonadati</taxon>
        <taxon>Pseudomonadota</taxon>
        <taxon>Alphaproteobacteria</taxon>
        <taxon>Rhodospirillales</taxon>
        <taxon>Rhodospirillaceae</taxon>
        <taxon>Phaeovibrio</taxon>
    </lineage>
</organism>
<dbReference type="Gene3D" id="3.40.50.12780">
    <property type="entry name" value="N-terminal domain of ligase-like"/>
    <property type="match status" value="1"/>
</dbReference>
<evidence type="ECO:0000259" key="2">
    <source>
        <dbReference type="Pfam" id="PF13193"/>
    </source>
</evidence>
<dbReference type="PANTHER" id="PTHR43767:SF12">
    <property type="entry name" value="AMP-DEPENDENT SYNTHETASE AND LIGASE"/>
    <property type="match status" value="1"/>
</dbReference>
<dbReference type="GO" id="GO:0016877">
    <property type="term" value="F:ligase activity, forming carbon-sulfur bonds"/>
    <property type="evidence" value="ECO:0007669"/>
    <property type="project" value="UniProtKB-ARBA"/>
</dbReference>
<evidence type="ECO:0000313" key="4">
    <source>
        <dbReference type="Proteomes" id="UP000631034"/>
    </source>
</evidence>
<reference evidence="3" key="1">
    <citation type="submission" date="2020-10" db="EMBL/GenBank/DDBJ databases">
        <title>Genome sequence of the unusual species of purple photosynthetic bacteria, Phaeovibrio sulfidiphilus DSM 23193, type strain.</title>
        <authorList>
            <person name="Kyndt J.A."/>
            <person name="Meyer T.E."/>
        </authorList>
    </citation>
    <scope>NUCLEOTIDE SEQUENCE</scope>
    <source>
        <strain evidence="3">DSM 23193</strain>
    </source>
</reference>
<comment type="caution">
    <text evidence="3">The sequence shown here is derived from an EMBL/GenBank/DDBJ whole genome shotgun (WGS) entry which is preliminary data.</text>
</comment>
<sequence length="540" mass="59303">MEAAVRGFEDRPAMDFLGRKTSYGELLSQIDRACRGLQDLGVGPGSQVGLCLPNCPYYVVAYYAALKAGATVVNFNPLYVEREMLALAQDSGISIMITLDNAEIFAKVSTLPGRTALEKVIVCPLSGALPMIKGFLHDILKSSNVARVPDSPVYMTWQCLLENDGAPDPVKLDPKTAVAVFQYTGGTTGLPKAAMLSHFNLVSNVIQSQDWFPEIRRGEERMLAVIPFFHVFAMTSAMNYGVSIGAELVLVPRFDAELVVRTIIRTRPTLFPAVPTVYSAILDVHERLKGDMSSLRFGMSGGAPLPVELKETFEQKTGCRLMEGYGLSETSPVACCNPFDGRPVKAGSVGLPVPGTTIEVRSPHDPEVIMPAGEKGEICIRGPQVMSGYWNRPEETHDSFVQGALRTGDVGYIDSEGYLFLVDRIKDVILCGGYNVYPRVIEEALYRHPAVAEAIVIGLPDDYRGEAPKAFVRLLPGTEASGEDILEFLKDHLNRIEIPREVEIRDDLPRTAVGKLSKRALREEEAALAREEERRRQKNA</sequence>
<evidence type="ECO:0000313" key="3">
    <source>
        <dbReference type="EMBL" id="MBE1237470.1"/>
    </source>
</evidence>
<dbReference type="InterPro" id="IPR050237">
    <property type="entry name" value="ATP-dep_AMP-bd_enzyme"/>
</dbReference>
<protein>
    <submittedName>
        <fullName evidence="3">Long-chain fatty acid--CoA ligase</fullName>
    </submittedName>
</protein>
<keyword evidence="4" id="KW-1185">Reference proteome</keyword>
<accession>A0A8J7CR58</accession>
<dbReference type="InterPro" id="IPR025110">
    <property type="entry name" value="AMP-bd_C"/>
</dbReference>
<gene>
    <name evidence="3" type="ORF">IHV25_07390</name>
</gene>
<dbReference type="InterPro" id="IPR000873">
    <property type="entry name" value="AMP-dep_synth/lig_dom"/>
</dbReference>
<dbReference type="Gene3D" id="3.30.300.30">
    <property type="match status" value="1"/>
</dbReference>
<dbReference type="InterPro" id="IPR045851">
    <property type="entry name" value="AMP-bd_C_sf"/>
</dbReference>
<dbReference type="Pfam" id="PF00501">
    <property type="entry name" value="AMP-binding"/>
    <property type="match status" value="1"/>
</dbReference>